<evidence type="ECO:0000313" key="3">
    <source>
        <dbReference type="Proteomes" id="UP000002280"/>
    </source>
</evidence>
<reference evidence="2 3" key="1">
    <citation type="journal article" date="2007" name="Nature">
        <title>Genome of the marsupial Monodelphis domestica reveals innovation in non-coding sequences.</title>
        <authorList>
            <person name="Mikkelsen T.S."/>
            <person name="Wakefield M.J."/>
            <person name="Aken B."/>
            <person name="Amemiya C.T."/>
            <person name="Chang J.L."/>
            <person name="Duke S."/>
            <person name="Garber M."/>
            <person name="Gentles A.J."/>
            <person name="Goodstadt L."/>
            <person name="Heger A."/>
            <person name="Jurka J."/>
            <person name="Kamal M."/>
            <person name="Mauceli E."/>
            <person name="Searle S.M."/>
            <person name="Sharpe T."/>
            <person name="Baker M.L."/>
            <person name="Batzer M.A."/>
            <person name="Benos P.V."/>
            <person name="Belov K."/>
            <person name="Clamp M."/>
            <person name="Cook A."/>
            <person name="Cuff J."/>
            <person name="Das R."/>
            <person name="Davidow L."/>
            <person name="Deakin J.E."/>
            <person name="Fazzari M.J."/>
            <person name="Glass J.L."/>
            <person name="Grabherr M."/>
            <person name="Greally J.M."/>
            <person name="Gu W."/>
            <person name="Hore T.A."/>
            <person name="Huttley G.A."/>
            <person name="Kleber M."/>
            <person name="Jirtle R.L."/>
            <person name="Koina E."/>
            <person name="Lee J.T."/>
            <person name="Mahony S."/>
            <person name="Marra M.A."/>
            <person name="Miller R.D."/>
            <person name="Nicholls R.D."/>
            <person name="Oda M."/>
            <person name="Papenfuss A.T."/>
            <person name="Parra Z.E."/>
            <person name="Pollock D.D."/>
            <person name="Ray D.A."/>
            <person name="Schein J.E."/>
            <person name="Speed T.P."/>
            <person name="Thompson K."/>
            <person name="VandeBerg J.L."/>
            <person name="Wade C.M."/>
            <person name="Walker J.A."/>
            <person name="Waters P.D."/>
            <person name="Webber C."/>
            <person name="Weidman J.R."/>
            <person name="Xie X."/>
            <person name="Zody M.C."/>
            <person name="Baldwin J."/>
            <person name="Abdouelleil A."/>
            <person name="Abdulkadir J."/>
            <person name="Abebe A."/>
            <person name="Abera B."/>
            <person name="Abreu J."/>
            <person name="Acer S.C."/>
            <person name="Aftuck L."/>
            <person name="Alexander A."/>
            <person name="An P."/>
            <person name="Anderson E."/>
            <person name="Anderson S."/>
            <person name="Arachi H."/>
            <person name="Azer M."/>
            <person name="Bachantsang P."/>
            <person name="Barry A."/>
            <person name="Bayul T."/>
            <person name="Berlin A."/>
            <person name="Bessette D."/>
            <person name="Bloom T."/>
            <person name="Bloom T."/>
            <person name="Boguslavskiy L."/>
            <person name="Bonnet C."/>
            <person name="Boukhgalter B."/>
            <person name="Bourzgui I."/>
            <person name="Brown A."/>
            <person name="Cahill P."/>
            <person name="Channer S."/>
            <person name="Cheshatsang Y."/>
            <person name="Chuda L."/>
            <person name="Citroen M."/>
            <person name="Collymore A."/>
            <person name="Cooke P."/>
            <person name="Costello M."/>
            <person name="D'Aco K."/>
            <person name="Daza R."/>
            <person name="De Haan G."/>
            <person name="DeGray S."/>
            <person name="DeMaso C."/>
            <person name="Dhargay N."/>
            <person name="Dooley K."/>
            <person name="Dooley E."/>
            <person name="Doricent M."/>
            <person name="Dorje P."/>
            <person name="Dorjee K."/>
            <person name="Dupes A."/>
            <person name="Elong R."/>
            <person name="Falk J."/>
            <person name="Farina A."/>
            <person name="Faro S."/>
            <person name="Ferguson D."/>
            <person name="Fisher S."/>
            <person name="Foley C.D."/>
            <person name="Franke A."/>
            <person name="Friedrich D."/>
            <person name="Gadbois L."/>
            <person name="Gearin G."/>
            <person name="Gearin C.R."/>
            <person name="Giannoukos G."/>
            <person name="Goode T."/>
            <person name="Graham J."/>
            <person name="Grandbois E."/>
            <person name="Grewal S."/>
            <person name="Gyaltsen K."/>
            <person name="Hafez N."/>
            <person name="Hagos B."/>
            <person name="Hall J."/>
            <person name="Henson C."/>
            <person name="Hollinger A."/>
            <person name="Honan T."/>
            <person name="Huard M.D."/>
            <person name="Hughes L."/>
            <person name="Hurhula B."/>
            <person name="Husby M.E."/>
            <person name="Kamat A."/>
            <person name="Kanga B."/>
            <person name="Kashin S."/>
            <person name="Khazanovich D."/>
            <person name="Kisner P."/>
            <person name="Lance K."/>
            <person name="Lara M."/>
            <person name="Lee W."/>
            <person name="Lennon N."/>
            <person name="Letendre F."/>
            <person name="LeVine R."/>
            <person name="Lipovsky A."/>
            <person name="Liu X."/>
            <person name="Liu J."/>
            <person name="Liu S."/>
            <person name="Lokyitsang T."/>
            <person name="Lokyitsang Y."/>
            <person name="Lubonja R."/>
            <person name="Lui A."/>
            <person name="MacDonald P."/>
            <person name="Magnisalis V."/>
            <person name="Maru K."/>
            <person name="Matthews C."/>
            <person name="McCusker W."/>
            <person name="McDonough S."/>
            <person name="Mehta T."/>
            <person name="Meldrim J."/>
            <person name="Meneus L."/>
            <person name="Mihai O."/>
            <person name="Mihalev A."/>
            <person name="Mihova T."/>
            <person name="Mittelman R."/>
            <person name="Mlenga V."/>
            <person name="Montmayeur A."/>
            <person name="Mulrain L."/>
            <person name="Navidi A."/>
            <person name="Naylor J."/>
            <person name="Negash T."/>
            <person name="Nguyen T."/>
            <person name="Nguyen N."/>
            <person name="Nicol R."/>
            <person name="Norbu C."/>
            <person name="Norbu N."/>
            <person name="Novod N."/>
            <person name="O'Neill B."/>
            <person name="Osman S."/>
            <person name="Markiewicz E."/>
            <person name="Oyono O.L."/>
            <person name="Patti C."/>
            <person name="Phunkhang P."/>
            <person name="Pierre F."/>
            <person name="Priest M."/>
            <person name="Raghuraman S."/>
            <person name="Rege F."/>
            <person name="Reyes R."/>
            <person name="Rise C."/>
            <person name="Rogov P."/>
            <person name="Ross K."/>
            <person name="Ryan E."/>
            <person name="Settipalli S."/>
            <person name="Shea T."/>
            <person name="Sherpa N."/>
            <person name="Shi L."/>
            <person name="Shih D."/>
            <person name="Sparrow T."/>
            <person name="Spaulding J."/>
            <person name="Stalker J."/>
            <person name="Stange-Thomann N."/>
            <person name="Stavropoulos S."/>
            <person name="Stone C."/>
            <person name="Strader C."/>
            <person name="Tesfaye S."/>
            <person name="Thomson T."/>
            <person name="Thoulutsang Y."/>
            <person name="Thoulutsang D."/>
            <person name="Topham K."/>
            <person name="Topping I."/>
            <person name="Tsamla T."/>
            <person name="Vassiliev H."/>
            <person name="Vo A."/>
            <person name="Wangchuk T."/>
            <person name="Wangdi T."/>
            <person name="Weiand M."/>
            <person name="Wilkinson J."/>
            <person name="Wilson A."/>
            <person name="Yadav S."/>
            <person name="Young G."/>
            <person name="Yu Q."/>
            <person name="Zembek L."/>
            <person name="Zhong D."/>
            <person name="Zimmer A."/>
            <person name="Zwirko Z."/>
            <person name="Jaffe D.B."/>
            <person name="Alvarez P."/>
            <person name="Brockman W."/>
            <person name="Butler J."/>
            <person name="Chin C."/>
            <person name="Gnerre S."/>
            <person name="MacCallum I."/>
            <person name="Graves J.A."/>
            <person name="Ponting C.P."/>
            <person name="Breen M."/>
            <person name="Samollow P.B."/>
            <person name="Lander E.S."/>
            <person name="Lindblad-Toh K."/>
        </authorList>
    </citation>
    <scope>NUCLEOTIDE SEQUENCE [LARGE SCALE GENOMIC DNA]</scope>
</reference>
<keyword evidence="3" id="KW-1185">Reference proteome</keyword>
<dbReference type="InParanoid" id="A0A5F8GRH1"/>
<dbReference type="Pfam" id="PF17169">
    <property type="entry name" value="NRBF2_MIT"/>
    <property type="match status" value="1"/>
</dbReference>
<reference evidence="2" key="2">
    <citation type="submission" date="2025-08" db="UniProtKB">
        <authorList>
            <consortium name="Ensembl"/>
        </authorList>
    </citation>
    <scope>IDENTIFICATION</scope>
</reference>
<accession>A0A5F8GRH1</accession>
<dbReference type="Proteomes" id="UP000002280">
    <property type="component" value="Chromosome 4"/>
</dbReference>
<dbReference type="SUPFAM" id="SSF140361">
    <property type="entry name" value="MIT domain-like"/>
    <property type="match status" value="1"/>
</dbReference>
<dbReference type="AlphaFoldDB" id="A0A5F8GRH1"/>
<reference evidence="2" key="3">
    <citation type="submission" date="2025-09" db="UniProtKB">
        <authorList>
            <consortium name="Ensembl"/>
        </authorList>
    </citation>
    <scope>IDENTIFICATION</scope>
</reference>
<feature type="domain" description="Nuclear receptor-binding factor 2 MIT" evidence="1">
    <location>
        <begin position="21"/>
        <end position="59"/>
    </location>
</feature>
<name>A0A5F8GRH1_MONDO</name>
<proteinExistence type="predicted"/>
<dbReference type="InterPro" id="IPR033393">
    <property type="entry name" value="NRBF2_MIT"/>
</dbReference>
<dbReference type="Ensembl" id="ENSMODT00000083633.1">
    <property type="protein sequence ID" value="ENSMODP00000049866.1"/>
    <property type="gene ID" value="ENSMODG00000043235.1"/>
</dbReference>
<protein>
    <recommendedName>
        <fullName evidence="1">Nuclear receptor-binding factor 2 MIT domain-containing protein</fullName>
    </recommendedName>
</protein>
<dbReference type="Gene3D" id="1.20.58.80">
    <property type="entry name" value="Phosphotransferase system, lactose/cellobiose-type IIA subunit"/>
    <property type="match status" value="1"/>
</dbReference>
<evidence type="ECO:0000313" key="2">
    <source>
        <dbReference type="Ensembl" id="ENSMODP00000049866.1"/>
    </source>
</evidence>
<evidence type="ECO:0000259" key="1">
    <source>
        <dbReference type="Pfam" id="PF17169"/>
    </source>
</evidence>
<dbReference type="PROSITE" id="PS51257">
    <property type="entry name" value="PROKAR_LIPOPROTEIN"/>
    <property type="match status" value="1"/>
</dbReference>
<sequence length="92" mass="10099">MGVETSRKSNCLNTVGAAATACLPLAHQQSRKADWSLAAGKYEEAISLCGNFDSSFLTNKQYSLKLPTHQFCFHKTSCLCHIITELGKYQSP</sequence>
<organism evidence="2 3">
    <name type="scientific">Monodelphis domestica</name>
    <name type="common">Gray short-tailed opossum</name>
    <dbReference type="NCBI Taxonomy" id="13616"/>
    <lineage>
        <taxon>Eukaryota</taxon>
        <taxon>Metazoa</taxon>
        <taxon>Chordata</taxon>
        <taxon>Craniata</taxon>
        <taxon>Vertebrata</taxon>
        <taxon>Euteleostomi</taxon>
        <taxon>Mammalia</taxon>
        <taxon>Metatheria</taxon>
        <taxon>Didelphimorphia</taxon>
        <taxon>Didelphidae</taxon>
        <taxon>Monodelphis</taxon>
    </lineage>
</organism>
<dbReference type="Bgee" id="ENSMODG00000043235">
    <property type="expression patterns" value="Expressed in skeletal muscle tissue and 5 other cell types or tissues"/>
</dbReference>